<dbReference type="Pfam" id="PF00646">
    <property type="entry name" value="F-box"/>
    <property type="match status" value="1"/>
</dbReference>
<dbReference type="Gene3D" id="3.80.10.10">
    <property type="entry name" value="Ribonuclease Inhibitor"/>
    <property type="match status" value="1"/>
</dbReference>
<accession>A0ABC9F2J8</accession>
<feature type="domain" description="F-box" evidence="1">
    <location>
        <begin position="49"/>
        <end position="96"/>
    </location>
</feature>
<dbReference type="EMBL" id="OZ075115">
    <property type="protein sequence ID" value="CAL5068547.1"/>
    <property type="molecule type" value="Genomic_DNA"/>
</dbReference>
<evidence type="ECO:0000313" key="3">
    <source>
        <dbReference type="Proteomes" id="UP001497457"/>
    </source>
</evidence>
<evidence type="ECO:0000259" key="1">
    <source>
        <dbReference type="PROSITE" id="PS50181"/>
    </source>
</evidence>
<dbReference type="PANTHER" id="PTHR32153">
    <property type="entry name" value="OJ000223_09.16 PROTEIN"/>
    <property type="match status" value="1"/>
</dbReference>
<dbReference type="Gene3D" id="1.20.1280.50">
    <property type="match status" value="1"/>
</dbReference>
<dbReference type="PROSITE" id="PS50181">
    <property type="entry name" value="FBOX"/>
    <property type="match status" value="1"/>
</dbReference>
<dbReference type="InterPro" id="IPR032675">
    <property type="entry name" value="LRR_dom_sf"/>
</dbReference>
<dbReference type="InterPro" id="IPR055411">
    <property type="entry name" value="LRR_FXL15/At3g58940/PEG3-like"/>
</dbReference>
<reference evidence="3" key="1">
    <citation type="submission" date="2024-06" db="EMBL/GenBank/DDBJ databases">
        <authorList>
            <person name="Ryan C."/>
        </authorList>
    </citation>
    <scope>NUCLEOTIDE SEQUENCE [LARGE SCALE GENOMIC DNA]</scope>
</reference>
<name>A0ABC9F2J8_9POAL</name>
<organism evidence="2 3">
    <name type="scientific">Urochloa decumbens</name>
    <dbReference type="NCBI Taxonomy" id="240449"/>
    <lineage>
        <taxon>Eukaryota</taxon>
        <taxon>Viridiplantae</taxon>
        <taxon>Streptophyta</taxon>
        <taxon>Embryophyta</taxon>
        <taxon>Tracheophyta</taxon>
        <taxon>Spermatophyta</taxon>
        <taxon>Magnoliopsida</taxon>
        <taxon>Liliopsida</taxon>
        <taxon>Poales</taxon>
        <taxon>Poaceae</taxon>
        <taxon>PACMAD clade</taxon>
        <taxon>Panicoideae</taxon>
        <taxon>Panicodae</taxon>
        <taxon>Paniceae</taxon>
        <taxon>Melinidinae</taxon>
        <taxon>Urochloa</taxon>
    </lineage>
</organism>
<evidence type="ECO:0000313" key="2">
    <source>
        <dbReference type="EMBL" id="CAL5068547.1"/>
    </source>
</evidence>
<dbReference type="InterPro" id="IPR044997">
    <property type="entry name" value="F-box_plant"/>
</dbReference>
<dbReference type="InterPro" id="IPR036047">
    <property type="entry name" value="F-box-like_dom_sf"/>
</dbReference>
<sequence>MADLIRSEAVEEVTDTKVAIVEVFEQEIPTSTLEHHHEDLASTQELEQEDRLSSLPDDILISILKRLKLLVAARTSVLSRRWRDLFRFCPRIMIDVGYFHQKYKDCEPTHDDLAQINANMVKMTTTMLSQKRPCPIRLLMVRFSLVEESIDIVRYVDNAMANREVVALHFSMHSEFEHMDCTQDDKINYGRRFMRFFDAGPRAFGGLSYLHIDCAVLSINDMANVLDKCNKMRKLSLHGCDFGFQSVLKIEHPQLIELTLSYCKFERVQLKCLPSLIRLTCNIWLAPENHEFLSNVMISELDLDFSCQRIWIEPEAPKLAGRWLQNLQFLCLRRIHDECDLDWTLFFLEAAPLLQKMHVEAWDHTICGHEEDATEEFKELCQQLYEKKSDSSLTWEAPADMKHYCLKELIINGYQIEEKFTRYIKRVVEAAVNLELVILLDKAWCQRCKLSPSVRYPRTEEERLLTKKQILEWSSRPIKIRIVEGVIQAH</sequence>
<dbReference type="AlphaFoldDB" id="A0ABC9F2J8"/>
<proteinExistence type="predicted"/>
<protein>
    <recommendedName>
        <fullName evidence="1">F-box domain-containing protein</fullName>
    </recommendedName>
</protein>
<dbReference type="SUPFAM" id="SSF81383">
    <property type="entry name" value="F-box domain"/>
    <property type="match status" value="1"/>
</dbReference>
<keyword evidence="3" id="KW-1185">Reference proteome</keyword>
<dbReference type="InterPro" id="IPR001810">
    <property type="entry name" value="F-box_dom"/>
</dbReference>
<dbReference type="Proteomes" id="UP001497457">
    <property type="component" value="Chromosome 5rd"/>
</dbReference>
<dbReference type="SUPFAM" id="SSF52047">
    <property type="entry name" value="RNI-like"/>
    <property type="match status" value="1"/>
</dbReference>
<reference evidence="2 3" key="2">
    <citation type="submission" date="2024-10" db="EMBL/GenBank/DDBJ databases">
        <authorList>
            <person name="Ryan C."/>
        </authorList>
    </citation>
    <scope>NUCLEOTIDE SEQUENCE [LARGE SCALE GENOMIC DNA]</scope>
</reference>
<dbReference type="Pfam" id="PF24758">
    <property type="entry name" value="LRR_At5g56370"/>
    <property type="match status" value="1"/>
</dbReference>
<gene>
    <name evidence="2" type="ORF">URODEC1_LOCUS101643</name>
</gene>